<keyword evidence="4" id="KW-1185">Reference proteome</keyword>
<feature type="region of interest" description="Disordered" evidence="1">
    <location>
        <begin position="373"/>
        <end position="440"/>
    </location>
</feature>
<feature type="compositionally biased region" description="Polar residues" evidence="1">
    <location>
        <begin position="373"/>
        <end position="384"/>
    </location>
</feature>
<feature type="compositionally biased region" description="Low complexity" evidence="1">
    <location>
        <begin position="417"/>
        <end position="431"/>
    </location>
</feature>
<dbReference type="EMBL" id="CP144532">
    <property type="protein sequence ID" value="WWC59884.1"/>
    <property type="molecule type" value="Genomic_DNA"/>
</dbReference>
<accession>A0A1A6A8R8</accession>
<name>A0A1A6A8R8_9TREE</name>
<feature type="region of interest" description="Disordered" evidence="1">
    <location>
        <begin position="502"/>
        <end position="529"/>
    </location>
</feature>
<organism evidence="2">
    <name type="scientific">Kwoniella dejecticola CBS 10117</name>
    <dbReference type="NCBI Taxonomy" id="1296121"/>
    <lineage>
        <taxon>Eukaryota</taxon>
        <taxon>Fungi</taxon>
        <taxon>Dikarya</taxon>
        <taxon>Basidiomycota</taxon>
        <taxon>Agaricomycotina</taxon>
        <taxon>Tremellomycetes</taxon>
        <taxon>Tremellales</taxon>
        <taxon>Cryptococcaceae</taxon>
        <taxon>Kwoniella</taxon>
    </lineage>
</organism>
<dbReference type="Proteomes" id="UP000078595">
    <property type="component" value="Chromosome 3"/>
</dbReference>
<dbReference type="VEuPathDB" id="FungiDB:I303_02461"/>
<reference evidence="3" key="3">
    <citation type="submission" date="2024-02" db="EMBL/GenBank/DDBJ databases">
        <title>Comparative genomics of Cryptococcus and Kwoniella reveals pathogenesis evolution and contrasting modes of karyotype evolution via chromosome fusion or intercentromeric recombination.</title>
        <authorList>
            <person name="Coelho M.A."/>
            <person name="David-Palma M."/>
            <person name="Shea T."/>
            <person name="Bowers K."/>
            <person name="McGinley-Smith S."/>
            <person name="Mohammad A.W."/>
            <person name="Gnirke A."/>
            <person name="Yurkov A.M."/>
            <person name="Nowrousian M."/>
            <person name="Sun S."/>
            <person name="Cuomo C.A."/>
            <person name="Heitman J."/>
        </authorList>
    </citation>
    <scope>NUCLEOTIDE SEQUENCE</scope>
    <source>
        <strain evidence="3">CBS 10117</strain>
    </source>
</reference>
<dbReference type="AlphaFoldDB" id="A0A1A6A8R8"/>
<feature type="compositionally biased region" description="Low complexity" evidence="1">
    <location>
        <begin position="316"/>
        <end position="329"/>
    </location>
</feature>
<evidence type="ECO:0000313" key="2">
    <source>
        <dbReference type="EMBL" id="OBR86454.1"/>
    </source>
</evidence>
<protein>
    <submittedName>
        <fullName evidence="2">Uncharacterized protein</fullName>
    </submittedName>
</protein>
<reference evidence="3" key="2">
    <citation type="submission" date="2013-07" db="EMBL/GenBank/DDBJ databases">
        <authorList>
            <consortium name="The Broad Institute Genome Sequencing Platform"/>
            <person name="Cuomo C."/>
            <person name="Litvintseva A."/>
            <person name="Chen Y."/>
            <person name="Heitman J."/>
            <person name="Sun S."/>
            <person name="Springer D."/>
            <person name="Dromer F."/>
            <person name="Young S.K."/>
            <person name="Zeng Q."/>
            <person name="Gargeya S."/>
            <person name="Fitzgerald M."/>
            <person name="Abouelleil A."/>
            <person name="Alvarado L."/>
            <person name="Berlin A.M."/>
            <person name="Chapman S.B."/>
            <person name="Dewar J."/>
            <person name="Goldberg J."/>
            <person name="Griggs A."/>
            <person name="Gujja S."/>
            <person name="Hansen M."/>
            <person name="Howarth C."/>
            <person name="Imamovic A."/>
            <person name="Larimer J."/>
            <person name="McCowan C."/>
            <person name="Murphy C."/>
            <person name="Pearson M."/>
            <person name="Priest M."/>
            <person name="Roberts A."/>
            <person name="Saif S."/>
            <person name="Shea T."/>
            <person name="Sykes S."/>
            <person name="Wortman J."/>
            <person name="Nusbaum C."/>
            <person name="Birren B."/>
        </authorList>
    </citation>
    <scope>NUCLEOTIDE SEQUENCE</scope>
    <source>
        <strain evidence="3">CBS 10117</strain>
    </source>
</reference>
<feature type="region of interest" description="Disordered" evidence="1">
    <location>
        <begin position="289"/>
        <end position="334"/>
    </location>
</feature>
<dbReference type="GeneID" id="28966160"/>
<sequence length="554" mass="60183">MSKKPNLSIDTKAAELGHDMELVDTRFLRPRPVPSSPSASNDGSTAGSPTWPEGFSERTYVPAQFLSHLNTGLPSSPRSRDFRSSRRIDGDLAFRAAPRSRPVSPGIELPTPSPPPSAEDRDNWSKRSSIVGDDGQTYFAAAKQREFIPGEHGARHAYRAPSNLDHHAKIVHELFADPPDHFIHNGSMFEWNRARSQYGSTGQWTLLPSPTASIPGASPTRASSSNSAHAYATGRSPGSPGTGPGRPGLSRSNSFVSGTGAEERFYGNRAAAARGSTRSLVGVLEGDGTLEEDQEQFGLRMQSPGTSSMRRRSTYSADSGSPSSRPTSSLWAPSTIRDSGRELRHMYSSASGLIGHIGTLPEEGDAIALSVIDSPSTPVQSPSQAHDLDEDSSVKQKKRQAFKQLMKSLKSLKRKSSASLRSLSRSTSRRSYPGTLSPVIDSSTGEPLAYDQYGYEALRRQPQKVPFISVAEIQRASQMSEDERREYMNSLREYNLTLRQSPSESDLVAGRSGQSHDHAETSFRNITQGASSPRLGRSFIVLSSASVRLFGVDY</sequence>
<feature type="region of interest" description="Disordered" evidence="1">
    <location>
        <begin position="209"/>
        <end position="256"/>
    </location>
</feature>
<reference evidence="2" key="1">
    <citation type="submission" date="2013-07" db="EMBL/GenBank/DDBJ databases">
        <title>The Genome Sequence of Cryptococcus dejecticola CBS10117.</title>
        <authorList>
            <consortium name="The Broad Institute Genome Sequencing Platform"/>
            <person name="Cuomo C."/>
            <person name="Litvintseva A."/>
            <person name="Chen Y."/>
            <person name="Heitman J."/>
            <person name="Sun S."/>
            <person name="Springer D."/>
            <person name="Dromer F."/>
            <person name="Young S.K."/>
            <person name="Zeng Q."/>
            <person name="Gargeya S."/>
            <person name="Fitzgerald M."/>
            <person name="Abouelleil A."/>
            <person name="Alvarado L."/>
            <person name="Berlin A.M."/>
            <person name="Chapman S.B."/>
            <person name="Dewar J."/>
            <person name="Goldberg J."/>
            <person name="Griggs A."/>
            <person name="Gujja S."/>
            <person name="Hansen M."/>
            <person name="Howarth C."/>
            <person name="Imamovic A."/>
            <person name="Larimer J."/>
            <person name="McCowan C."/>
            <person name="Murphy C."/>
            <person name="Pearson M."/>
            <person name="Priest M."/>
            <person name="Roberts A."/>
            <person name="Saif S."/>
            <person name="Shea T."/>
            <person name="Sykes S."/>
            <person name="Wortman J."/>
            <person name="Nusbaum C."/>
            <person name="Birren B."/>
        </authorList>
    </citation>
    <scope>NUCLEOTIDE SEQUENCE [LARGE SCALE GENOMIC DNA]</scope>
    <source>
        <strain evidence="2">CBS 10117</strain>
    </source>
</reference>
<dbReference type="KEGG" id="kdj:28966160"/>
<evidence type="ECO:0000313" key="4">
    <source>
        <dbReference type="Proteomes" id="UP000078595"/>
    </source>
</evidence>
<evidence type="ECO:0000256" key="1">
    <source>
        <dbReference type="SAM" id="MobiDB-lite"/>
    </source>
</evidence>
<evidence type="ECO:0000313" key="3">
    <source>
        <dbReference type="EMBL" id="WWC59884.1"/>
    </source>
</evidence>
<feature type="region of interest" description="Disordered" evidence="1">
    <location>
        <begin position="69"/>
        <end position="128"/>
    </location>
</feature>
<dbReference type="EMBL" id="KI894029">
    <property type="protein sequence ID" value="OBR86454.1"/>
    <property type="molecule type" value="Genomic_DNA"/>
</dbReference>
<feature type="region of interest" description="Disordered" evidence="1">
    <location>
        <begin position="1"/>
        <end position="56"/>
    </location>
</feature>
<feature type="compositionally biased region" description="Basic and acidic residues" evidence="1">
    <location>
        <begin position="78"/>
        <end position="92"/>
    </location>
</feature>
<gene>
    <name evidence="2" type="ORF">I303_02461</name>
    <name evidence="3" type="ORF">I303_102446</name>
</gene>
<dbReference type="RefSeq" id="XP_018264296.1">
    <property type="nucleotide sequence ID" value="XM_018405802.1"/>
</dbReference>
<feature type="compositionally biased region" description="Basic and acidic residues" evidence="1">
    <location>
        <begin position="12"/>
        <end position="27"/>
    </location>
</feature>
<proteinExistence type="predicted"/>